<dbReference type="InterPro" id="IPR036282">
    <property type="entry name" value="Glutathione-S-Trfase_C_sf"/>
</dbReference>
<dbReference type="SUPFAM" id="SSF47616">
    <property type="entry name" value="GST C-terminal domain-like"/>
    <property type="match status" value="1"/>
</dbReference>
<name>A0A381W6X8_9ZZZZ</name>
<protein>
    <recommendedName>
        <fullName evidence="4">GST N-terminal domain-containing protein</fullName>
    </recommendedName>
</protein>
<accession>A0A381W6X8</accession>
<dbReference type="CDD" id="cd00299">
    <property type="entry name" value="GST_C_family"/>
    <property type="match status" value="1"/>
</dbReference>
<reference evidence="3" key="1">
    <citation type="submission" date="2018-05" db="EMBL/GenBank/DDBJ databases">
        <authorList>
            <person name="Lanie J.A."/>
            <person name="Ng W.-L."/>
            <person name="Kazmierczak K.M."/>
            <person name="Andrzejewski T.M."/>
            <person name="Davidsen T.M."/>
            <person name="Wayne K.J."/>
            <person name="Tettelin H."/>
            <person name="Glass J.I."/>
            <person name="Rusch D."/>
            <person name="Podicherti R."/>
            <person name="Tsui H.-C.T."/>
            <person name="Winkler M.E."/>
        </authorList>
    </citation>
    <scope>NUCLEOTIDE SEQUENCE</scope>
</reference>
<dbReference type="PROSITE" id="PS50405">
    <property type="entry name" value="GST_CTER"/>
    <property type="match status" value="1"/>
</dbReference>
<dbReference type="SFLD" id="SFLDS00019">
    <property type="entry name" value="Glutathione_Transferase_(cytos"/>
    <property type="match status" value="1"/>
</dbReference>
<dbReference type="CDD" id="cd00570">
    <property type="entry name" value="GST_N_family"/>
    <property type="match status" value="1"/>
</dbReference>
<dbReference type="InterPro" id="IPR010987">
    <property type="entry name" value="Glutathione-S-Trfase_C-like"/>
</dbReference>
<dbReference type="InterPro" id="IPR036249">
    <property type="entry name" value="Thioredoxin-like_sf"/>
</dbReference>
<dbReference type="Pfam" id="PF13417">
    <property type="entry name" value="GST_N_3"/>
    <property type="match status" value="1"/>
</dbReference>
<dbReference type="AlphaFoldDB" id="A0A381W6X8"/>
<dbReference type="Gene3D" id="1.20.1050.10">
    <property type="match status" value="1"/>
</dbReference>
<dbReference type="Pfam" id="PF00043">
    <property type="entry name" value="GST_C"/>
    <property type="match status" value="1"/>
</dbReference>
<evidence type="ECO:0000259" key="1">
    <source>
        <dbReference type="PROSITE" id="PS50404"/>
    </source>
</evidence>
<feature type="domain" description="GST C-terminal" evidence="2">
    <location>
        <begin position="87"/>
        <end position="249"/>
    </location>
</feature>
<dbReference type="EMBL" id="UINC01010736">
    <property type="protein sequence ID" value="SVA47653.1"/>
    <property type="molecule type" value="Genomic_DNA"/>
</dbReference>
<dbReference type="InterPro" id="IPR004045">
    <property type="entry name" value="Glutathione_S-Trfase_N"/>
</dbReference>
<feature type="domain" description="GST N-terminal" evidence="1">
    <location>
        <begin position="1"/>
        <end position="82"/>
    </location>
</feature>
<dbReference type="SFLD" id="SFLDG00358">
    <property type="entry name" value="Main_(cytGST)"/>
    <property type="match status" value="1"/>
</dbReference>
<dbReference type="PROSITE" id="PS50404">
    <property type="entry name" value="GST_NTER"/>
    <property type="match status" value="1"/>
</dbReference>
<dbReference type="InterPro" id="IPR004046">
    <property type="entry name" value="GST_C"/>
</dbReference>
<dbReference type="PANTHER" id="PTHR44051:SF8">
    <property type="entry name" value="GLUTATHIONE S-TRANSFERASE GSTA"/>
    <property type="match status" value="1"/>
</dbReference>
<organism evidence="3">
    <name type="scientific">marine metagenome</name>
    <dbReference type="NCBI Taxonomy" id="408172"/>
    <lineage>
        <taxon>unclassified sequences</taxon>
        <taxon>metagenomes</taxon>
        <taxon>ecological metagenomes</taxon>
    </lineage>
</organism>
<evidence type="ECO:0000313" key="3">
    <source>
        <dbReference type="EMBL" id="SVA47653.1"/>
    </source>
</evidence>
<sequence length="258" mass="29986">MTLELYNFPASTCSLKVRICLAEKELDWLDHSFKPYENKHLTPEYLKINPNGVVPTLVHDGLPIIDSSVIIEYLDEVFPEPKLSPLDPLVRARMRSWLRYLEEKPTPAVRYPTFNRILLRNYQDLSPEEFENEAEIRPLKTDFYQKMGRDGFAEEDIHGAVRDIQQTLRRMEKALSEGSPWLLGDTYSLADICVAPLIDRMEDLGYEALWEDGSPNVTSWFKRIRARPAYLKAYYYGSRYSEIFPDLGLGRSTPEEDL</sequence>
<dbReference type="PANTHER" id="PTHR44051">
    <property type="entry name" value="GLUTATHIONE S-TRANSFERASE-RELATED"/>
    <property type="match status" value="1"/>
</dbReference>
<dbReference type="Gene3D" id="3.40.30.10">
    <property type="entry name" value="Glutaredoxin"/>
    <property type="match status" value="1"/>
</dbReference>
<evidence type="ECO:0008006" key="4">
    <source>
        <dbReference type="Google" id="ProtNLM"/>
    </source>
</evidence>
<evidence type="ECO:0000259" key="2">
    <source>
        <dbReference type="PROSITE" id="PS50405"/>
    </source>
</evidence>
<proteinExistence type="predicted"/>
<dbReference type="InterPro" id="IPR040079">
    <property type="entry name" value="Glutathione_S-Trfase"/>
</dbReference>
<gene>
    <name evidence="3" type="ORF">METZ01_LOCUS100507</name>
</gene>
<dbReference type="SUPFAM" id="SSF52833">
    <property type="entry name" value="Thioredoxin-like"/>
    <property type="match status" value="1"/>
</dbReference>